<dbReference type="OrthoDB" id="5322702at2"/>
<feature type="transmembrane region" description="Helical" evidence="1">
    <location>
        <begin position="116"/>
        <end position="137"/>
    </location>
</feature>
<feature type="transmembrane region" description="Helical" evidence="1">
    <location>
        <begin position="215"/>
        <end position="248"/>
    </location>
</feature>
<feature type="transmembrane region" description="Helical" evidence="1">
    <location>
        <begin position="179"/>
        <end position="203"/>
    </location>
</feature>
<dbReference type="STRING" id="796620.VIBC2010_09227"/>
<dbReference type="PANTHER" id="PTHR36435">
    <property type="entry name" value="SLR1288 PROTEIN"/>
    <property type="match status" value="1"/>
</dbReference>
<keyword evidence="4" id="KW-1185">Reference proteome</keyword>
<evidence type="ECO:0000259" key="2">
    <source>
        <dbReference type="Pfam" id="PF02517"/>
    </source>
</evidence>
<feature type="transmembrane region" description="Helical" evidence="1">
    <location>
        <begin position="29"/>
        <end position="62"/>
    </location>
</feature>
<dbReference type="GO" id="GO:0080120">
    <property type="term" value="P:CAAX-box protein maturation"/>
    <property type="evidence" value="ECO:0007669"/>
    <property type="project" value="UniProtKB-ARBA"/>
</dbReference>
<sequence length="281" mass="31787">MTFDPAIWLWVPFGLAVVAGLVNQKAPAIVFLIVTAFAGMNMGSIEIFALASSFSVLLMAYYLPILQKNDNTQWVSYVVWPIIIAWCVLLFFHLIPGFNNLKVLDNVVAGVQSAPYSMYLNLDKPLIFFALLFAYPLLLGDKSQFRWKYALVTLIPLFLLLPVAVFLGALKPEFSLPPWWWIFALNNLLLTCIAEEALFRGFIQQSLSRRFDWRLGLVVTSILFGLAHVGGGMMLMIFAGLAGLGYGLVFHFTQRLWCAVVVHFIFNFTHLLFFTYPVLSR</sequence>
<dbReference type="InterPro" id="IPR003675">
    <property type="entry name" value="Rce1/LyrA-like_dom"/>
</dbReference>
<dbReference type="InterPro" id="IPR052710">
    <property type="entry name" value="CAAX_protease"/>
</dbReference>
<comment type="caution">
    <text evidence="3">The sequence shown here is derived from an EMBL/GenBank/DDBJ whole genome shotgun (WGS) entry which is preliminary data.</text>
</comment>
<dbReference type="EMBL" id="AEIU01000014">
    <property type="protein sequence ID" value="EFP98252.1"/>
    <property type="molecule type" value="Genomic_DNA"/>
</dbReference>
<organism evidence="3 4">
    <name type="scientific">Vibrio caribbeanicus ATCC BAA-2122</name>
    <dbReference type="NCBI Taxonomy" id="796620"/>
    <lineage>
        <taxon>Bacteria</taxon>
        <taxon>Pseudomonadati</taxon>
        <taxon>Pseudomonadota</taxon>
        <taxon>Gammaproteobacteria</taxon>
        <taxon>Vibrionales</taxon>
        <taxon>Vibrionaceae</taxon>
        <taxon>Vibrio</taxon>
    </lineage>
</organism>
<dbReference type="eggNOG" id="COG1266">
    <property type="taxonomic scope" value="Bacteria"/>
</dbReference>
<dbReference type="PANTHER" id="PTHR36435:SF1">
    <property type="entry name" value="CAAX AMINO TERMINAL PROTEASE FAMILY PROTEIN"/>
    <property type="match status" value="1"/>
</dbReference>
<feature type="transmembrane region" description="Helical" evidence="1">
    <location>
        <begin position="7"/>
        <end position="23"/>
    </location>
</feature>
<evidence type="ECO:0000313" key="4">
    <source>
        <dbReference type="Proteomes" id="UP000002943"/>
    </source>
</evidence>
<evidence type="ECO:0000313" key="3">
    <source>
        <dbReference type="EMBL" id="EFP98252.1"/>
    </source>
</evidence>
<evidence type="ECO:0000256" key="1">
    <source>
        <dbReference type="SAM" id="Phobius"/>
    </source>
</evidence>
<feature type="transmembrane region" description="Helical" evidence="1">
    <location>
        <begin position="74"/>
        <end position="96"/>
    </location>
</feature>
<proteinExistence type="predicted"/>
<keyword evidence="1" id="KW-0472">Membrane</keyword>
<feature type="transmembrane region" description="Helical" evidence="1">
    <location>
        <begin position="254"/>
        <end position="279"/>
    </location>
</feature>
<dbReference type="GO" id="GO:0004175">
    <property type="term" value="F:endopeptidase activity"/>
    <property type="evidence" value="ECO:0007669"/>
    <property type="project" value="UniProtKB-ARBA"/>
</dbReference>
<feature type="domain" description="CAAX prenyl protease 2/Lysostaphin resistance protein A-like" evidence="2">
    <location>
        <begin position="178"/>
        <end position="268"/>
    </location>
</feature>
<dbReference type="RefSeq" id="WP_009599538.1">
    <property type="nucleotide sequence ID" value="NZ_AEIU01000014.1"/>
</dbReference>
<accession>E3BF76</accession>
<protein>
    <recommendedName>
        <fullName evidence="2">CAAX prenyl protease 2/Lysostaphin resistance protein A-like domain-containing protein</fullName>
    </recommendedName>
</protein>
<dbReference type="AlphaFoldDB" id="E3BF76"/>
<reference evidence="3 4" key="1">
    <citation type="journal article" date="2012" name="Int. J. Syst. Evol. Microbiol.">
        <title>Vibrio caribbeanicus sp. nov., isolated from the marine sponge Scleritoderma cyanea.</title>
        <authorList>
            <person name="Hoffmann M."/>
            <person name="Monday S.R."/>
            <person name="Allard M.W."/>
            <person name="Strain E.A."/>
            <person name="Whittaker P."/>
            <person name="Naum M."/>
            <person name="McCarthy P.J."/>
            <person name="Lopez J.V."/>
            <person name="Fischer M."/>
            <person name="Brown E.W."/>
        </authorList>
    </citation>
    <scope>NUCLEOTIDE SEQUENCE [LARGE SCALE GENOMIC DNA]</scope>
    <source>
        <strain evidence="3 4">ATCC BAA-2122</strain>
    </source>
</reference>
<dbReference type="Pfam" id="PF02517">
    <property type="entry name" value="Rce1-like"/>
    <property type="match status" value="1"/>
</dbReference>
<dbReference type="Proteomes" id="UP000002943">
    <property type="component" value="Unassembled WGS sequence"/>
</dbReference>
<feature type="transmembrane region" description="Helical" evidence="1">
    <location>
        <begin position="149"/>
        <end position="167"/>
    </location>
</feature>
<keyword evidence="1" id="KW-1133">Transmembrane helix</keyword>
<keyword evidence="1" id="KW-0812">Transmembrane</keyword>
<gene>
    <name evidence="3" type="ORF">VIBC2010_09227</name>
</gene>
<name>E3BF76_9VIBR</name>